<sequence length="990" mass="106874">MPSKISFGLAKKLRGGGGRSTRSAKEDCGVVLLDNDEEHVRSSDVGGHRRRQQQQQQPSPASAPQPLRQLPHQRNVKNGKLVPDSSSSGTRTKSSTATTSSLTTERLASASASTSMSRAAAAAEAATTSAKQNNSSPPKAATTATAVGKQGVDSNTFTIFSNDDDDGAQQFFFPSFADNGDNDIIWADEDDAQQQQSDQTCTTYSNSISVSHQDDDAGEANHDGPSLIRGEDPGLVTEEADPPAILIDLDEDEALFDTKLLEHGKKDTGGEGEEKIGEAKKKTTNMFFVMQDNDEYNSHLVGTKVDNEFWLSSSSSSSFFGLSGSQTQSDDNDDNENDTCWNTDDSTWQLQSQMNNHRRVVSPSPSPDDKIHTTTLTTTSSTTMDTTSSASISSPTQLLQSNLREEDDLAAWGEIISAIKKSPIRSMMSDSPTKNVADFNDEDFVFGDSFFNNGFDNISSIITDIEGEEPENNNNKDDENGSAIKSAIENSSVGSDDAVFLSVDDIASWSNSANITSHDEKNEDIAILEREGETNINHRTASTSWENDAESTSQLDALFNYSLSNEDPIAVNEGNEKHCESVGGNGNELPATAVVAAFAGVAAGLPTIKTVGDQDIMNGHDDSVRYTMHAQAQHQKSQEPNQQQIHQPLHSHQLRQQLQHRHHRRRMHPSSPKDQHDKLVDISTLSDDADIQFLLANLEATIGPRGVAPDMESLSGRSSIRSARSARSDHGQEQQHHHPADRSSASSSRRGGQQHSPSGGASVCSRASRSSRASRKSYRSHQSTRSALTSMSKETRSVANDLFRLEAQLAEQVARQQSSEEEVNGGVLLKSNSAGSSGGGGRGVGVIQLDSSEEVTSSADEHDTPTRPLGAAPVPRPKTDFELIAPPGKLGILLSNVKMSTQQNGGGNSMNNKTINNTTGPTHVSSVRSTSVLAGRVHVGDIFLSIDGEDVTRMNSLEITNLMARKSEYSRVLRLQPLVNSTVAQWQEWI</sequence>
<dbReference type="InterPro" id="IPR036034">
    <property type="entry name" value="PDZ_sf"/>
</dbReference>
<proteinExistence type="predicted"/>
<feature type="region of interest" description="Disordered" evidence="1">
    <location>
        <begin position="631"/>
        <end position="678"/>
    </location>
</feature>
<feature type="compositionally biased region" description="Basic and acidic residues" evidence="1">
    <location>
        <begin position="726"/>
        <end position="741"/>
    </location>
</feature>
<feature type="compositionally biased region" description="Low complexity" evidence="1">
    <location>
        <begin position="85"/>
        <end position="130"/>
    </location>
</feature>
<accession>A0ABD3MPT7</accession>
<feature type="compositionally biased region" description="Low complexity" evidence="1">
    <location>
        <begin position="713"/>
        <end position="725"/>
    </location>
</feature>
<dbReference type="AlphaFoldDB" id="A0ABD3MPT7"/>
<evidence type="ECO:0000313" key="3">
    <source>
        <dbReference type="Proteomes" id="UP001530293"/>
    </source>
</evidence>
<feature type="compositionally biased region" description="Polar residues" evidence="1">
    <location>
        <begin position="152"/>
        <end position="161"/>
    </location>
</feature>
<organism evidence="2 3">
    <name type="scientific">Discostella pseudostelligera</name>
    <dbReference type="NCBI Taxonomy" id="259834"/>
    <lineage>
        <taxon>Eukaryota</taxon>
        <taxon>Sar</taxon>
        <taxon>Stramenopiles</taxon>
        <taxon>Ochrophyta</taxon>
        <taxon>Bacillariophyta</taxon>
        <taxon>Coscinodiscophyceae</taxon>
        <taxon>Thalassiosirophycidae</taxon>
        <taxon>Stephanodiscales</taxon>
        <taxon>Stephanodiscaceae</taxon>
        <taxon>Discostella</taxon>
    </lineage>
</organism>
<dbReference type="Proteomes" id="UP001530293">
    <property type="component" value="Unassembled WGS sequence"/>
</dbReference>
<feature type="compositionally biased region" description="Low complexity" evidence="1">
    <location>
        <begin position="53"/>
        <end position="69"/>
    </location>
</feature>
<feature type="compositionally biased region" description="Polar residues" evidence="1">
    <location>
        <begin position="631"/>
        <end position="645"/>
    </location>
</feature>
<feature type="compositionally biased region" description="Low complexity" evidence="1">
    <location>
        <begin position="646"/>
        <end position="657"/>
    </location>
</feature>
<feature type="region of interest" description="Disordered" evidence="1">
    <location>
        <begin position="358"/>
        <end position="393"/>
    </location>
</feature>
<evidence type="ECO:0000256" key="1">
    <source>
        <dbReference type="SAM" id="MobiDB-lite"/>
    </source>
</evidence>
<feature type="compositionally biased region" description="Basic residues" evidence="1">
    <location>
        <begin position="658"/>
        <end position="668"/>
    </location>
</feature>
<feature type="compositionally biased region" description="Polar residues" evidence="1">
    <location>
        <begin position="781"/>
        <end position="792"/>
    </location>
</feature>
<feature type="compositionally biased region" description="Low complexity" evidence="1">
    <location>
        <begin position="373"/>
        <end position="393"/>
    </location>
</feature>
<feature type="region of interest" description="Disordered" evidence="1">
    <location>
        <begin position="321"/>
        <end position="340"/>
    </location>
</feature>
<comment type="caution">
    <text evidence="2">The sequence shown here is derived from an EMBL/GenBank/DDBJ whole genome shotgun (WGS) entry which is preliminary data.</text>
</comment>
<feature type="compositionally biased region" description="Low complexity" evidence="1">
    <location>
        <begin position="742"/>
        <end position="771"/>
    </location>
</feature>
<protein>
    <recommendedName>
        <fullName evidence="4">PDZ domain-containing protein</fullName>
    </recommendedName>
</protein>
<gene>
    <name evidence="2" type="ORF">ACHAWU_002751</name>
</gene>
<evidence type="ECO:0000313" key="2">
    <source>
        <dbReference type="EMBL" id="KAL3766036.1"/>
    </source>
</evidence>
<feature type="region of interest" description="Disordered" evidence="1">
    <location>
        <begin position="705"/>
        <end position="794"/>
    </location>
</feature>
<dbReference type="EMBL" id="JALLBG020000089">
    <property type="protein sequence ID" value="KAL3766036.1"/>
    <property type="molecule type" value="Genomic_DNA"/>
</dbReference>
<keyword evidence="3" id="KW-1185">Reference proteome</keyword>
<feature type="region of interest" description="Disordered" evidence="1">
    <location>
        <begin position="852"/>
        <end position="877"/>
    </location>
</feature>
<evidence type="ECO:0008006" key="4">
    <source>
        <dbReference type="Google" id="ProtNLM"/>
    </source>
</evidence>
<dbReference type="SUPFAM" id="SSF50156">
    <property type="entry name" value="PDZ domain-like"/>
    <property type="match status" value="1"/>
</dbReference>
<reference evidence="2 3" key="1">
    <citation type="submission" date="2024-10" db="EMBL/GenBank/DDBJ databases">
        <title>Updated reference genomes for cyclostephanoid diatoms.</title>
        <authorList>
            <person name="Roberts W.R."/>
            <person name="Alverson A.J."/>
        </authorList>
    </citation>
    <scope>NUCLEOTIDE SEQUENCE [LARGE SCALE GENOMIC DNA]</scope>
    <source>
        <strain evidence="2 3">AJA232-27</strain>
    </source>
</reference>
<feature type="region of interest" description="Disordered" evidence="1">
    <location>
        <begin position="1"/>
        <end position="172"/>
    </location>
</feature>
<name>A0ABD3MPT7_9STRA</name>